<dbReference type="InterPro" id="IPR006633">
    <property type="entry name" value="Carb-bd_sugar_hydrolysis-dom"/>
</dbReference>
<dbReference type="InterPro" id="IPR006626">
    <property type="entry name" value="PbH1"/>
</dbReference>
<keyword evidence="5" id="KW-0732">Signal</keyword>
<dbReference type="PANTHER" id="PTHR22990:SF15">
    <property type="entry name" value="F-BOX ONLY PROTEIN 10"/>
    <property type="match status" value="1"/>
</dbReference>
<dbReference type="NCBIfam" id="TIGR04247">
    <property type="entry name" value="NosD_copper_fam"/>
    <property type="match status" value="1"/>
</dbReference>
<keyword evidence="3" id="KW-0833">Ubl conjugation pathway</keyword>
<dbReference type="Proteomes" id="UP001237207">
    <property type="component" value="Unassembled WGS sequence"/>
</dbReference>
<dbReference type="SUPFAM" id="SSF51126">
    <property type="entry name" value="Pectin lyase-like"/>
    <property type="match status" value="1"/>
</dbReference>
<dbReference type="Pfam" id="PF05048">
    <property type="entry name" value="NosD"/>
    <property type="match status" value="1"/>
</dbReference>
<dbReference type="InterPro" id="IPR026464">
    <property type="entry name" value="NosD_copper_fam"/>
</dbReference>
<dbReference type="SMART" id="SM00722">
    <property type="entry name" value="CASH"/>
    <property type="match status" value="1"/>
</dbReference>
<dbReference type="EMBL" id="JAUSUC010000023">
    <property type="protein sequence ID" value="MDQ0215625.1"/>
    <property type="molecule type" value="Genomic_DNA"/>
</dbReference>
<sequence length="439" mass="49461">MKIWILSIVASISLLIGALDASAESNPLQELIDGTPKGGELKLEAKTYNGNIVINKPLTIKGKKGTVINGDQTGNVIEVTSDDVTLANLTIKHSGMSRSSEEEYAGVRVMGDHTILKNLTITDSFHGIFLNKTKDVTITGTEITGQTTKNLGDQGNGIHIVRSGENKIVNNSIQGTRDGIYVEYSDNNKINHNTVTQTRYGLHYMYSNYNNFEKNYFNRNTGGAAIMHSDHIVLKNNSFSFNQGSRSFGLIVQTSRDIQVVNNEFHLNQRGLYLEQSTSNLIEGNDFFHNQIGIELWSSATAQTFLKNTFNKNISDVITVGGKSNNEWFKNKEGNYWNKPMVDLNQDQVGDTAFEYTSSLGELIEKNELAYLFLNSPAIKLYEKNNELFSNQKVMALDQYPLLKERNINYSLLFVVGIGLFIILYFYKVRKKQFYNKRF</sequence>
<comment type="pathway">
    <text evidence="1">Protein modification; protein ubiquitination.</text>
</comment>
<name>A0AAJ1WJF4_9BACI</name>
<keyword evidence="4" id="KW-0812">Transmembrane</keyword>
<dbReference type="InterPro" id="IPR022441">
    <property type="entry name" value="Para_beta_helix_rpt-2"/>
</dbReference>
<evidence type="ECO:0000256" key="1">
    <source>
        <dbReference type="ARBA" id="ARBA00004906"/>
    </source>
</evidence>
<evidence type="ECO:0000256" key="4">
    <source>
        <dbReference type="SAM" id="Phobius"/>
    </source>
</evidence>
<dbReference type="InterPro" id="IPR012334">
    <property type="entry name" value="Pectin_lyas_fold"/>
</dbReference>
<keyword evidence="2" id="KW-0677">Repeat</keyword>
<protein>
    <submittedName>
        <fullName evidence="7">Nitrous oxidase accessory protein</fullName>
    </submittedName>
</protein>
<reference evidence="7" key="1">
    <citation type="submission" date="2023-07" db="EMBL/GenBank/DDBJ databases">
        <title>Genomic Encyclopedia of Type Strains, Phase IV (KMG-IV): sequencing the most valuable type-strain genomes for metagenomic binning, comparative biology and taxonomic classification.</title>
        <authorList>
            <person name="Goeker M."/>
        </authorList>
    </citation>
    <scope>NUCLEOTIDE SEQUENCE</scope>
    <source>
        <strain evidence="7">DSM 23947</strain>
    </source>
</reference>
<dbReference type="RefSeq" id="WP_307257621.1">
    <property type="nucleotide sequence ID" value="NZ_JAUSUC010000023.1"/>
</dbReference>
<feature type="signal peptide" evidence="5">
    <location>
        <begin position="1"/>
        <end position="23"/>
    </location>
</feature>
<keyword evidence="8" id="KW-1185">Reference proteome</keyword>
<proteinExistence type="predicted"/>
<feature type="transmembrane region" description="Helical" evidence="4">
    <location>
        <begin position="408"/>
        <end position="427"/>
    </location>
</feature>
<evidence type="ECO:0000313" key="8">
    <source>
        <dbReference type="Proteomes" id="UP001237207"/>
    </source>
</evidence>
<dbReference type="Gene3D" id="2.160.20.10">
    <property type="entry name" value="Single-stranded right-handed beta-helix, Pectin lyase-like"/>
    <property type="match status" value="2"/>
</dbReference>
<evidence type="ECO:0000313" key="7">
    <source>
        <dbReference type="EMBL" id="MDQ0215625.1"/>
    </source>
</evidence>
<dbReference type="InterPro" id="IPR011050">
    <property type="entry name" value="Pectin_lyase_fold/virulence"/>
</dbReference>
<dbReference type="AlphaFoldDB" id="A0AAJ1WJF4"/>
<feature type="chain" id="PRO_5042522481" evidence="5">
    <location>
        <begin position="24"/>
        <end position="439"/>
    </location>
</feature>
<dbReference type="InterPro" id="IPR051550">
    <property type="entry name" value="SCF-Subunits/Alg-Epimerases"/>
</dbReference>
<comment type="caution">
    <text evidence="7">The sequence shown here is derived from an EMBL/GenBank/DDBJ whole genome shotgun (WGS) entry which is preliminary data.</text>
</comment>
<evidence type="ECO:0000259" key="6">
    <source>
        <dbReference type="SMART" id="SM00722"/>
    </source>
</evidence>
<dbReference type="NCBIfam" id="TIGR03804">
    <property type="entry name" value="para_beta_helix"/>
    <property type="match status" value="2"/>
</dbReference>
<organism evidence="7 8">
    <name type="scientific">Oikeobacillus pervagus</name>
    <dbReference type="NCBI Taxonomy" id="1325931"/>
    <lineage>
        <taxon>Bacteria</taxon>
        <taxon>Bacillati</taxon>
        <taxon>Bacillota</taxon>
        <taxon>Bacilli</taxon>
        <taxon>Bacillales</taxon>
        <taxon>Bacillaceae</taxon>
        <taxon>Oikeobacillus</taxon>
    </lineage>
</organism>
<dbReference type="InterPro" id="IPR007742">
    <property type="entry name" value="NosD_dom"/>
</dbReference>
<accession>A0AAJ1WJF4</accession>
<dbReference type="SMART" id="SM00710">
    <property type="entry name" value="PbH1"/>
    <property type="match status" value="8"/>
</dbReference>
<evidence type="ECO:0000256" key="2">
    <source>
        <dbReference type="ARBA" id="ARBA00022737"/>
    </source>
</evidence>
<keyword evidence="4" id="KW-0472">Membrane</keyword>
<evidence type="ECO:0000256" key="5">
    <source>
        <dbReference type="SAM" id="SignalP"/>
    </source>
</evidence>
<dbReference type="PANTHER" id="PTHR22990">
    <property type="entry name" value="F-BOX ONLY PROTEIN"/>
    <property type="match status" value="1"/>
</dbReference>
<keyword evidence="4" id="KW-1133">Transmembrane helix</keyword>
<evidence type="ECO:0000256" key="3">
    <source>
        <dbReference type="ARBA" id="ARBA00022786"/>
    </source>
</evidence>
<feature type="domain" description="Carbohydrate-binding/sugar hydrolysis" evidence="6">
    <location>
        <begin position="80"/>
        <end position="205"/>
    </location>
</feature>
<gene>
    <name evidence="7" type="ORF">J2S13_002043</name>
</gene>